<dbReference type="InterPro" id="IPR028362">
    <property type="entry name" value="AlgI"/>
</dbReference>
<feature type="transmembrane region" description="Helical" evidence="14">
    <location>
        <begin position="6"/>
        <end position="23"/>
    </location>
</feature>
<dbReference type="PANTHER" id="PTHR13285">
    <property type="entry name" value="ACYLTRANSFERASE"/>
    <property type="match status" value="1"/>
</dbReference>
<evidence type="ECO:0000313" key="16">
    <source>
        <dbReference type="Proteomes" id="UP001595713"/>
    </source>
</evidence>
<evidence type="ECO:0000256" key="7">
    <source>
        <dbReference type="ARBA" id="ARBA00022692"/>
    </source>
</evidence>
<reference evidence="16" key="1">
    <citation type="journal article" date="2019" name="Int. J. Syst. Evol. Microbiol.">
        <title>The Global Catalogue of Microorganisms (GCM) 10K type strain sequencing project: providing services to taxonomists for standard genome sequencing and annotation.</title>
        <authorList>
            <consortium name="The Broad Institute Genomics Platform"/>
            <consortium name="The Broad Institute Genome Sequencing Center for Infectious Disease"/>
            <person name="Wu L."/>
            <person name="Ma J."/>
        </authorList>
    </citation>
    <scope>NUCLEOTIDE SEQUENCE [LARGE SCALE GENOMIC DNA]</scope>
    <source>
        <strain evidence="16">KCTC 42739</strain>
    </source>
</reference>
<keyword evidence="8" id="KW-0016">Alginate biosynthesis</keyword>
<dbReference type="InterPro" id="IPR051085">
    <property type="entry name" value="MB_O-acyltransferase"/>
</dbReference>
<organism evidence="15 16">
    <name type="scientific">Sphingomonas hylomeconis</name>
    <dbReference type="NCBI Taxonomy" id="1395958"/>
    <lineage>
        <taxon>Bacteria</taxon>
        <taxon>Pseudomonadati</taxon>
        <taxon>Pseudomonadota</taxon>
        <taxon>Alphaproteobacteria</taxon>
        <taxon>Sphingomonadales</taxon>
        <taxon>Sphingomonadaceae</taxon>
        <taxon>Sphingomonas</taxon>
    </lineage>
</organism>
<feature type="transmembrane region" description="Helical" evidence="14">
    <location>
        <begin position="152"/>
        <end position="174"/>
    </location>
</feature>
<evidence type="ECO:0000256" key="13">
    <source>
        <dbReference type="PIRNR" id="PIRNR016636"/>
    </source>
</evidence>
<evidence type="ECO:0000256" key="12">
    <source>
        <dbReference type="ARBA" id="ARBA00031030"/>
    </source>
</evidence>
<evidence type="ECO:0000256" key="10">
    <source>
        <dbReference type="ARBA" id="ARBA00023136"/>
    </source>
</evidence>
<feature type="transmembrane region" description="Helical" evidence="14">
    <location>
        <begin position="489"/>
        <end position="507"/>
    </location>
</feature>
<proteinExistence type="inferred from homology"/>
<dbReference type="EMBL" id="JBHRXP010000009">
    <property type="protein sequence ID" value="MFC3581887.1"/>
    <property type="molecule type" value="Genomic_DNA"/>
</dbReference>
<evidence type="ECO:0000256" key="9">
    <source>
        <dbReference type="ARBA" id="ARBA00022989"/>
    </source>
</evidence>
<accession>A0ABV7T009</accession>
<name>A0ABV7T009_9SPHN</name>
<dbReference type="Proteomes" id="UP001595713">
    <property type="component" value="Unassembled WGS sequence"/>
</dbReference>
<keyword evidence="11 13" id="KW-0012">Acyltransferase</keyword>
<comment type="caution">
    <text evidence="15">The sequence shown here is derived from an EMBL/GenBank/DDBJ whole genome shotgun (WGS) entry which is preliminary data.</text>
</comment>
<feature type="transmembrane region" description="Helical" evidence="14">
    <location>
        <begin position="35"/>
        <end position="65"/>
    </location>
</feature>
<evidence type="ECO:0000256" key="2">
    <source>
        <dbReference type="ARBA" id="ARBA00005182"/>
    </source>
</evidence>
<evidence type="ECO:0000256" key="11">
    <source>
        <dbReference type="ARBA" id="ARBA00023315"/>
    </source>
</evidence>
<evidence type="ECO:0000256" key="1">
    <source>
        <dbReference type="ARBA" id="ARBA00004651"/>
    </source>
</evidence>
<keyword evidence="16" id="KW-1185">Reference proteome</keyword>
<dbReference type="PANTHER" id="PTHR13285:SF23">
    <property type="entry name" value="TEICHOIC ACID D-ALANYLTRANSFERASE"/>
    <property type="match status" value="1"/>
</dbReference>
<keyword evidence="5 13" id="KW-1003">Cell membrane</keyword>
<evidence type="ECO:0000313" key="15">
    <source>
        <dbReference type="EMBL" id="MFC3581887.1"/>
    </source>
</evidence>
<dbReference type="PIRSF" id="PIRSF500217">
    <property type="entry name" value="AlgI"/>
    <property type="match status" value="1"/>
</dbReference>
<evidence type="ECO:0000256" key="8">
    <source>
        <dbReference type="ARBA" id="ARBA00022841"/>
    </source>
</evidence>
<sequence>MSFTEPTFLFGFLPIVLAAFWTARRLYSGSGAVIVLVAGSFAYCASFGLPFFLIAIIGALLNYFALQAILSHAPMMRKAGLISGLSFNLGSLALLKYSAVFTFFAEGAAVSLYLSSLVPITISFFSFQRSVFLLDAYRGGAEFDVLRPRMPGALLSTAAYLTFFPYLLIGPISYAKEILPQLKMESLGVRRKTDIEVGSTLIVIGLFKKLVLADTLGQNMVDPVFAALQTGQVSPIDALIAILAYYVQLYFDFSGYSDIAIGLARLFGVRLPINFNSPLRSTGIVDFYKRWHITLTRVIARFLYSPLSLSGTRFVMRRKLAKLAGRIISTWLPLLVNFTIIGLWHGPKWTFVAFGVIHGLWFIFETEIRLTARWKRYKKRTSENVRRWHGQLLTVIPLMLTFALFRSQDLQQYGQLIFALQGDWSAWVVRGEIRLVALKTLYLLPLAYGVALLLPNAYEFLRRYRPGLVTFPVSTLTPKLLRVAWRPNLLCGLLLVIMSLAVIFQLGSQTPFVYGGF</sequence>
<dbReference type="Pfam" id="PF03062">
    <property type="entry name" value="MBOAT"/>
    <property type="match status" value="1"/>
</dbReference>
<dbReference type="InterPro" id="IPR024194">
    <property type="entry name" value="Ac/AlaTfrase_AlgI/DltB"/>
</dbReference>
<dbReference type="RefSeq" id="WP_261294691.1">
    <property type="nucleotide sequence ID" value="NZ_JANQBK010000009.1"/>
</dbReference>
<keyword evidence="9 14" id="KW-1133">Transmembrane helix</keyword>
<keyword evidence="10 13" id="KW-0472">Membrane</keyword>
<comment type="subcellular location">
    <subcellularLocation>
        <location evidence="1">Cell membrane</location>
        <topology evidence="1">Multi-pass membrane protein</topology>
    </subcellularLocation>
</comment>
<feature type="transmembrane region" description="Helical" evidence="14">
    <location>
        <begin position="112"/>
        <end position="132"/>
    </location>
</feature>
<feature type="transmembrane region" description="Helical" evidence="14">
    <location>
        <begin position="85"/>
        <end position="105"/>
    </location>
</feature>
<evidence type="ECO:0000256" key="3">
    <source>
        <dbReference type="ARBA" id="ARBA00010323"/>
    </source>
</evidence>
<dbReference type="PIRSF" id="PIRSF016636">
    <property type="entry name" value="AlgI_DltB"/>
    <property type="match status" value="1"/>
</dbReference>
<dbReference type="InterPro" id="IPR004299">
    <property type="entry name" value="MBOAT_fam"/>
</dbReference>
<keyword evidence="7 14" id="KW-0812">Transmembrane</keyword>
<keyword evidence="6 13" id="KW-0808">Transferase</keyword>
<comment type="pathway">
    <text evidence="2">Glycan biosynthesis; alginate biosynthesis.</text>
</comment>
<feature type="transmembrane region" description="Helical" evidence="14">
    <location>
        <begin position="440"/>
        <end position="458"/>
    </location>
</feature>
<gene>
    <name evidence="15" type="ORF">ACFONA_17085</name>
</gene>
<evidence type="ECO:0000256" key="5">
    <source>
        <dbReference type="ARBA" id="ARBA00022475"/>
    </source>
</evidence>
<evidence type="ECO:0000256" key="14">
    <source>
        <dbReference type="SAM" id="Phobius"/>
    </source>
</evidence>
<protein>
    <recommendedName>
        <fullName evidence="4">Probable alginate O-acetylase AlgI</fullName>
    </recommendedName>
    <alternativeName>
        <fullName evidence="12">Alginate biosynthesis protein AlgI</fullName>
    </alternativeName>
</protein>
<evidence type="ECO:0000256" key="4">
    <source>
        <dbReference type="ARBA" id="ARBA00016084"/>
    </source>
</evidence>
<feature type="transmembrane region" description="Helical" evidence="14">
    <location>
        <begin position="349"/>
        <end position="368"/>
    </location>
</feature>
<comment type="similarity">
    <text evidence="3 13">Belongs to the membrane-bound acyltransferase family.</text>
</comment>
<evidence type="ECO:0000256" key="6">
    <source>
        <dbReference type="ARBA" id="ARBA00022679"/>
    </source>
</evidence>
<feature type="transmembrane region" description="Helical" evidence="14">
    <location>
        <begin position="388"/>
        <end position="405"/>
    </location>
</feature>
<feature type="transmembrane region" description="Helical" evidence="14">
    <location>
        <begin position="323"/>
        <end position="343"/>
    </location>
</feature>